<reference evidence="1" key="1">
    <citation type="submission" date="2015-07" db="EMBL/GenBank/DDBJ databases">
        <title>MeaNS - Measles Nucleotide Surveillance Program.</title>
        <authorList>
            <person name="Tran T."/>
            <person name="Druce J."/>
        </authorList>
    </citation>
    <scope>NUCLEOTIDE SEQUENCE</scope>
    <source>
        <strain evidence="1">UCB-OBI-ISO-001</strain>
        <tissue evidence="1">Gonad</tissue>
    </source>
</reference>
<dbReference type="EMBL" id="KQ418320">
    <property type="protein sequence ID" value="KOF87791.1"/>
    <property type="molecule type" value="Genomic_DNA"/>
</dbReference>
<dbReference type="PANTHER" id="PTHR47027">
    <property type="entry name" value="REVERSE TRANSCRIPTASE DOMAIN-CONTAINING PROTEIN"/>
    <property type="match status" value="1"/>
</dbReference>
<dbReference type="PANTHER" id="PTHR47027:SF20">
    <property type="entry name" value="REVERSE TRANSCRIPTASE-LIKE PROTEIN WITH RNA-DIRECTED DNA POLYMERASE DOMAIN"/>
    <property type="match status" value="1"/>
</dbReference>
<evidence type="ECO:0000313" key="1">
    <source>
        <dbReference type="EMBL" id="KOF87791.1"/>
    </source>
</evidence>
<gene>
    <name evidence="1" type="ORF">OCBIM_22016115mg</name>
</gene>
<sequence length="182" mass="20638">TIVAHTLEEMHWILHNFSCTSKAFSLTVNIKKTELVYQSIRDRLPAVDPTVYVDGKALRTVSSFTYFGSIVSNDAKMDKEIDSRIGKASSVLGKLYHRLWNSHDVLLKVKVDVYKSVVLATLLYGAESCIKPSDYIHNSEVLKKCNISGIEVILIKIQLRWSGRSVGRPLLRFKDKLKDNLK</sequence>
<dbReference type="AlphaFoldDB" id="A0A0L8HEU6"/>
<accession>A0A0L8HEU6</accession>
<name>A0A0L8HEU6_OCTBM</name>
<proteinExistence type="predicted"/>
<dbReference type="OrthoDB" id="425014at2759"/>
<evidence type="ECO:0008006" key="2">
    <source>
        <dbReference type="Google" id="ProtNLM"/>
    </source>
</evidence>
<protein>
    <recommendedName>
        <fullName evidence="2">Reverse transcriptase domain-containing protein</fullName>
    </recommendedName>
</protein>
<dbReference type="STRING" id="37653.A0A0L8HEU6"/>
<organism evidence="1">
    <name type="scientific">Octopus bimaculoides</name>
    <name type="common">California two-spotted octopus</name>
    <dbReference type="NCBI Taxonomy" id="37653"/>
    <lineage>
        <taxon>Eukaryota</taxon>
        <taxon>Metazoa</taxon>
        <taxon>Spiralia</taxon>
        <taxon>Lophotrochozoa</taxon>
        <taxon>Mollusca</taxon>
        <taxon>Cephalopoda</taxon>
        <taxon>Coleoidea</taxon>
        <taxon>Octopodiformes</taxon>
        <taxon>Octopoda</taxon>
        <taxon>Incirrata</taxon>
        <taxon>Octopodidae</taxon>
        <taxon>Octopus</taxon>
    </lineage>
</organism>
<feature type="non-terminal residue" evidence="1">
    <location>
        <position position="1"/>
    </location>
</feature>